<evidence type="ECO:0000256" key="6">
    <source>
        <dbReference type="ARBA" id="ARBA00013120"/>
    </source>
</evidence>
<evidence type="ECO:0000256" key="14">
    <source>
        <dbReference type="ARBA" id="ARBA00047891"/>
    </source>
</evidence>
<dbReference type="InterPro" id="IPR036291">
    <property type="entry name" value="NAD(P)-bd_dom_sf"/>
</dbReference>
<dbReference type="GO" id="GO:0046983">
    <property type="term" value="F:protein dimerization activity"/>
    <property type="evidence" value="ECO:0007669"/>
    <property type="project" value="InterPro"/>
</dbReference>
<evidence type="ECO:0000313" key="18">
    <source>
        <dbReference type="EMBL" id="OGW95836.1"/>
    </source>
</evidence>
<name>A0A1G1KSD3_9BACT</name>
<dbReference type="InterPro" id="IPR000534">
    <property type="entry name" value="Semialdehyde_DH_NAD-bd"/>
</dbReference>
<feature type="domain" description="Semialdehyde dehydrogenase NAD-binding" evidence="17">
    <location>
        <begin position="8"/>
        <end position="125"/>
    </location>
</feature>
<keyword evidence="10 15" id="KW-0220">Diaminopimelate biosynthesis</keyword>
<dbReference type="GO" id="GO:0071266">
    <property type="term" value="P:'de novo' L-methionine biosynthetic process"/>
    <property type="evidence" value="ECO:0007669"/>
    <property type="project" value="UniProtKB-UniRule"/>
</dbReference>
<dbReference type="NCBIfam" id="NF011456">
    <property type="entry name" value="PRK14874.1"/>
    <property type="match status" value="1"/>
</dbReference>
<dbReference type="GO" id="GO:0050661">
    <property type="term" value="F:NADP binding"/>
    <property type="evidence" value="ECO:0007669"/>
    <property type="project" value="UniProtKB-UniRule"/>
</dbReference>
<dbReference type="UniPathway" id="UPA00050">
    <property type="reaction ID" value="UER00463"/>
</dbReference>
<dbReference type="SMART" id="SM00859">
    <property type="entry name" value="Semialdhyde_dh"/>
    <property type="match status" value="1"/>
</dbReference>
<keyword evidence="8 15" id="KW-0791">Threonine biosynthesis</keyword>
<dbReference type="Proteomes" id="UP000178187">
    <property type="component" value="Unassembled WGS sequence"/>
</dbReference>
<dbReference type="PANTHER" id="PTHR46278:SF2">
    <property type="entry name" value="ASPARTATE-SEMIALDEHYDE DEHYDROGENASE"/>
    <property type="match status" value="1"/>
</dbReference>
<feature type="binding site" evidence="15">
    <location>
        <position position="105"/>
    </location>
    <ligand>
        <name>phosphate</name>
        <dbReference type="ChEBI" id="CHEBI:43474"/>
    </ligand>
</feature>
<dbReference type="PIRSF" id="PIRSF000148">
    <property type="entry name" value="ASA_dh"/>
    <property type="match status" value="1"/>
</dbReference>
<comment type="caution">
    <text evidence="18">The sequence shown here is derived from an EMBL/GenBank/DDBJ whole genome shotgun (WGS) entry which is preliminary data.</text>
</comment>
<comment type="similarity">
    <text evidence="4 15">Belongs to the aspartate-semialdehyde dehydrogenase family.</text>
</comment>
<protein>
    <recommendedName>
        <fullName evidence="6 15">Aspartate-semialdehyde dehydrogenase</fullName>
        <shortName evidence="15">ASA dehydrogenase</shortName>
        <shortName evidence="15">ASADH</shortName>
        <ecNumber evidence="6 15">1.2.1.11</ecNumber>
    </recommendedName>
    <alternativeName>
        <fullName evidence="15">Aspartate-beta-semialdehyde dehydrogenase</fullName>
    </alternativeName>
</protein>
<dbReference type="SUPFAM" id="SSF51735">
    <property type="entry name" value="NAD(P)-binding Rossmann-fold domains"/>
    <property type="match status" value="1"/>
</dbReference>
<feature type="active site" description="Acyl-thioester intermediate" evidence="15 16">
    <location>
        <position position="134"/>
    </location>
</feature>
<keyword evidence="9 15" id="KW-0521">NADP</keyword>
<dbReference type="NCBIfam" id="TIGR01296">
    <property type="entry name" value="asd_B"/>
    <property type="match status" value="1"/>
</dbReference>
<evidence type="ECO:0000256" key="12">
    <source>
        <dbReference type="ARBA" id="ARBA00023154"/>
    </source>
</evidence>
<feature type="binding site" evidence="15">
    <location>
        <position position="327"/>
    </location>
    <ligand>
        <name>NADP(+)</name>
        <dbReference type="ChEBI" id="CHEBI:58349"/>
    </ligand>
</feature>
<keyword evidence="11 15" id="KW-0560">Oxidoreductase</keyword>
<evidence type="ECO:0000256" key="4">
    <source>
        <dbReference type="ARBA" id="ARBA00010584"/>
    </source>
</evidence>
<evidence type="ECO:0000256" key="16">
    <source>
        <dbReference type="PIRSR" id="PIRSR000148-1"/>
    </source>
</evidence>
<dbReference type="Gene3D" id="3.30.360.10">
    <property type="entry name" value="Dihydrodipicolinate Reductase, domain 2"/>
    <property type="match status" value="1"/>
</dbReference>
<feature type="active site" description="Proton acceptor" evidence="15 16">
    <location>
        <position position="254"/>
    </location>
</feature>
<dbReference type="Pfam" id="PF01118">
    <property type="entry name" value="Semialdhyde_dh"/>
    <property type="match status" value="1"/>
</dbReference>
<dbReference type="InterPro" id="IPR012280">
    <property type="entry name" value="Semialdhyde_DH_dimer_dom"/>
</dbReference>
<proteinExistence type="inferred from homology"/>
<organism evidence="18 19">
    <name type="scientific">Candidatus Danuiimicrobium aquiferis</name>
    <dbReference type="NCBI Taxonomy" id="1801832"/>
    <lineage>
        <taxon>Bacteria</taxon>
        <taxon>Pseudomonadati</taxon>
        <taxon>Candidatus Omnitrophota</taxon>
        <taxon>Candidatus Danuiimicrobium</taxon>
    </lineage>
</organism>
<dbReference type="UniPathway" id="UPA00051">
    <property type="reaction ID" value="UER00464"/>
</dbReference>
<evidence type="ECO:0000313" key="19">
    <source>
        <dbReference type="Proteomes" id="UP000178187"/>
    </source>
</evidence>
<evidence type="ECO:0000256" key="9">
    <source>
        <dbReference type="ARBA" id="ARBA00022857"/>
    </source>
</evidence>
<dbReference type="CDD" id="cd02316">
    <property type="entry name" value="VcASADH2_like_N"/>
    <property type="match status" value="1"/>
</dbReference>
<dbReference type="UniPathway" id="UPA00034">
    <property type="reaction ID" value="UER00016"/>
</dbReference>
<keyword evidence="7 15" id="KW-0028">Amino-acid biosynthesis</keyword>
<evidence type="ECO:0000259" key="17">
    <source>
        <dbReference type="SMART" id="SM00859"/>
    </source>
</evidence>
<evidence type="ECO:0000256" key="2">
    <source>
        <dbReference type="ARBA" id="ARBA00005076"/>
    </source>
</evidence>
<keyword evidence="13 15" id="KW-0486">Methionine biosynthesis</keyword>
<dbReference type="GO" id="GO:0051287">
    <property type="term" value="F:NAD binding"/>
    <property type="evidence" value="ECO:0007669"/>
    <property type="project" value="InterPro"/>
</dbReference>
<evidence type="ECO:0000256" key="13">
    <source>
        <dbReference type="ARBA" id="ARBA00023167"/>
    </source>
</evidence>
<dbReference type="GO" id="GO:0004073">
    <property type="term" value="F:aspartate-semialdehyde dehydrogenase activity"/>
    <property type="evidence" value="ECO:0007669"/>
    <property type="project" value="UniProtKB-UniRule"/>
</dbReference>
<dbReference type="SUPFAM" id="SSF55347">
    <property type="entry name" value="Glyceraldehyde-3-phosphate dehydrogenase-like, C-terminal domain"/>
    <property type="match status" value="1"/>
</dbReference>
<dbReference type="Pfam" id="PF02774">
    <property type="entry name" value="Semialdhyde_dhC"/>
    <property type="match status" value="1"/>
</dbReference>
<dbReference type="CDD" id="cd18131">
    <property type="entry name" value="ASADH_C_bac_euk_like"/>
    <property type="match status" value="1"/>
</dbReference>
<keyword evidence="12 15" id="KW-0457">Lysine biosynthesis</keyword>
<sequence length="345" mass="38303">MKKKKAYNVAVVGAKGAVGHEMIRILEERKFPVKEFRLFGSARSAGQTVKFRGENYTIRELKFCKEEFKGIDIILSSPGASISKKFAPFALEAGAVIVDNTSAFRMDPKVPLVVPEINGKEIKKHRGIIANPNCSAIIMLMAVAPLHKKNRVRRLICSTYQSVSGAGAKAMEELKDQTAEYLKQWNVPDSEKKLTKKVFSHQIAFNLFSHNASIEENGYNGEELKMIAESRKILGDSKMRMTTTCIRVPVFRAHSETIYLEFEKKMSVEEARAILGKAPGVKLVDDRKTNYFPMPIEASGKDNVLVGRIREDLSAKNSLALFVAGDQLRKGAALNAVQIAEVLIA</sequence>
<evidence type="ECO:0000256" key="8">
    <source>
        <dbReference type="ARBA" id="ARBA00022697"/>
    </source>
</evidence>
<accession>A0A1G1KSD3</accession>
<evidence type="ECO:0000256" key="3">
    <source>
        <dbReference type="ARBA" id="ARBA00005097"/>
    </source>
</evidence>
<evidence type="ECO:0000256" key="15">
    <source>
        <dbReference type="HAMAP-Rule" id="MF_02121"/>
    </source>
</evidence>
<dbReference type="PANTHER" id="PTHR46278">
    <property type="entry name" value="DEHYDROGENASE, PUTATIVE-RELATED"/>
    <property type="match status" value="1"/>
</dbReference>
<dbReference type="GO" id="GO:0009089">
    <property type="term" value="P:lysine biosynthetic process via diaminopimelate"/>
    <property type="evidence" value="ECO:0007669"/>
    <property type="project" value="UniProtKB-UniRule"/>
</dbReference>
<evidence type="ECO:0000256" key="11">
    <source>
        <dbReference type="ARBA" id="ARBA00023002"/>
    </source>
</evidence>
<comment type="function">
    <text evidence="15">Catalyzes the NADPH-dependent formation of L-aspartate-semialdehyde (L-ASA) by the reductive dephosphorylation of L-aspartyl-4-phosphate.</text>
</comment>
<dbReference type="GO" id="GO:0019877">
    <property type="term" value="P:diaminopimelate biosynthetic process"/>
    <property type="evidence" value="ECO:0007669"/>
    <property type="project" value="UniProtKB-UniRule"/>
</dbReference>
<evidence type="ECO:0000256" key="7">
    <source>
        <dbReference type="ARBA" id="ARBA00022605"/>
    </source>
</evidence>
<evidence type="ECO:0000256" key="5">
    <source>
        <dbReference type="ARBA" id="ARBA00011738"/>
    </source>
</evidence>
<dbReference type="EC" id="1.2.1.11" evidence="6 15"/>
<comment type="pathway">
    <text evidence="2 15">Amino-acid biosynthesis; L-lysine biosynthesis via DAP pathway; (S)-tetrahydrodipicolinate from L-aspartate: step 2/4.</text>
</comment>
<comment type="caution">
    <text evidence="15">Lacks conserved residue(s) required for the propagation of feature annotation.</text>
</comment>
<dbReference type="EMBL" id="MHFR01000057">
    <property type="protein sequence ID" value="OGW95836.1"/>
    <property type="molecule type" value="Genomic_DNA"/>
</dbReference>
<dbReference type="HAMAP" id="MF_02121">
    <property type="entry name" value="ASADH"/>
    <property type="match status" value="1"/>
</dbReference>
<feature type="binding site" evidence="15">
    <location>
        <begin position="43"/>
        <end position="44"/>
    </location>
    <ligand>
        <name>NADP(+)</name>
        <dbReference type="ChEBI" id="CHEBI:58349"/>
    </ligand>
</feature>
<comment type="catalytic activity">
    <reaction evidence="14 15">
        <text>L-aspartate 4-semialdehyde + phosphate + NADP(+) = 4-phospho-L-aspartate + NADPH + H(+)</text>
        <dbReference type="Rhea" id="RHEA:24284"/>
        <dbReference type="ChEBI" id="CHEBI:15378"/>
        <dbReference type="ChEBI" id="CHEBI:43474"/>
        <dbReference type="ChEBI" id="CHEBI:57535"/>
        <dbReference type="ChEBI" id="CHEBI:57783"/>
        <dbReference type="ChEBI" id="CHEBI:58349"/>
        <dbReference type="ChEBI" id="CHEBI:537519"/>
        <dbReference type="EC" id="1.2.1.11"/>
    </reaction>
</comment>
<evidence type="ECO:0000256" key="1">
    <source>
        <dbReference type="ARBA" id="ARBA00005021"/>
    </source>
</evidence>
<dbReference type="InterPro" id="IPR012080">
    <property type="entry name" value="Asp_semialdehyde_DH"/>
</dbReference>
<comment type="pathway">
    <text evidence="3 15">Amino-acid biosynthesis; L-threonine biosynthesis; L-threonine from L-aspartate: step 2/5.</text>
</comment>
<evidence type="ECO:0000256" key="10">
    <source>
        <dbReference type="ARBA" id="ARBA00022915"/>
    </source>
</evidence>
<dbReference type="AlphaFoldDB" id="A0A1G1KSD3"/>
<feature type="binding site" evidence="15">
    <location>
        <begin position="164"/>
        <end position="165"/>
    </location>
    <ligand>
        <name>NADP(+)</name>
        <dbReference type="ChEBI" id="CHEBI:58349"/>
    </ligand>
</feature>
<feature type="binding site" evidence="15">
    <location>
        <position position="247"/>
    </location>
    <ligand>
        <name>substrate</name>
    </ligand>
</feature>
<dbReference type="GO" id="GO:0009088">
    <property type="term" value="P:threonine biosynthetic process"/>
    <property type="evidence" value="ECO:0007669"/>
    <property type="project" value="UniProtKB-UniRule"/>
</dbReference>
<dbReference type="GO" id="GO:0009097">
    <property type="term" value="P:isoleucine biosynthetic process"/>
    <property type="evidence" value="ECO:0007669"/>
    <property type="project" value="UniProtKB-UniRule"/>
</dbReference>
<comment type="pathway">
    <text evidence="1 15">Amino-acid biosynthesis; L-methionine biosynthesis via de novo pathway; L-homoserine from L-aspartate: step 2/3.</text>
</comment>
<dbReference type="Gene3D" id="3.40.50.720">
    <property type="entry name" value="NAD(P)-binding Rossmann-like Domain"/>
    <property type="match status" value="1"/>
</dbReference>
<dbReference type="InterPro" id="IPR005986">
    <property type="entry name" value="Asp_semialdehyde_DH_beta"/>
</dbReference>
<feature type="binding site" evidence="15">
    <location>
        <position position="161"/>
    </location>
    <ligand>
        <name>substrate</name>
    </ligand>
</feature>
<comment type="subunit">
    <text evidence="5 15">Homodimer.</text>
</comment>
<reference evidence="18 19" key="1">
    <citation type="journal article" date="2016" name="Nat. Commun.">
        <title>Thousands of microbial genomes shed light on interconnected biogeochemical processes in an aquifer system.</title>
        <authorList>
            <person name="Anantharaman K."/>
            <person name="Brown C.T."/>
            <person name="Hug L.A."/>
            <person name="Sharon I."/>
            <person name="Castelle C.J."/>
            <person name="Probst A.J."/>
            <person name="Thomas B.C."/>
            <person name="Singh A."/>
            <person name="Wilkins M.J."/>
            <person name="Karaoz U."/>
            <person name="Brodie E.L."/>
            <person name="Williams K.H."/>
            <person name="Hubbard S.S."/>
            <person name="Banfield J.F."/>
        </authorList>
    </citation>
    <scope>NUCLEOTIDE SEQUENCE [LARGE SCALE GENOMIC DNA]</scope>
</reference>
<gene>
    <name evidence="15" type="primary">asd</name>
    <name evidence="18" type="ORF">A3G33_00390</name>
</gene>